<gene>
    <name evidence="2" type="ORF">SAMN05660866_02027</name>
</gene>
<name>A0A1T5C1J3_9FLAO</name>
<proteinExistence type="predicted"/>
<dbReference type="EMBL" id="FUYL01000005">
    <property type="protein sequence ID" value="SKB53498.1"/>
    <property type="molecule type" value="Genomic_DNA"/>
</dbReference>
<dbReference type="Pfam" id="PF19313">
    <property type="entry name" value="DUF5916"/>
    <property type="match status" value="1"/>
</dbReference>
<reference evidence="3" key="1">
    <citation type="submission" date="2017-02" db="EMBL/GenBank/DDBJ databases">
        <authorList>
            <person name="Varghese N."/>
            <person name="Submissions S."/>
        </authorList>
    </citation>
    <scope>NUCLEOTIDE SEQUENCE [LARGE SCALE GENOMIC DNA]</scope>
    <source>
        <strain evidence="3">DSM 23546</strain>
    </source>
</reference>
<dbReference type="InterPro" id="IPR045670">
    <property type="entry name" value="DUF5916"/>
</dbReference>
<feature type="domain" description="DUF5916" evidence="1">
    <location>
        <begin position="286"/>
        <end position="693"/>
    </location>
</feature>
<dbReference type="AlphaFoldDB" id="A0A1T5C1J3"/>
<evidence type="ECO:0000259" key="1">
    <source>
        <dbReference type="Pfam" id="PF19313"/>
    </source>
</evidence>
<dbReference type="STRING" id="561365.SAMN05660866_02027"/>
<dbReference type="SUPFAM" id="SSF49344">
    <property type="entry name" value="CBD9-like"/>
    <property type="match status" value="1"/>
</dbReference>
<protein>
    <recommendedName>
        <fullName evidence="1">DUF5916 domain-containing protein</fullName>
    </recommendedName>
</protein>
<dbReference type="Proteomes" id="UP000190339">
    <property type="component" value="Unassembled WGS sequence"/>
</dbReference>
<sequence>MVEQLHNRSEQLQRNAAVSFTRLKLSITDLESYKKVNNPKFALSSNLKPMTRTILVLPLLFFAIFSFGQSENKSFVVKHTTAIIEPDGVLDEPIWETTESASAFNQYFPLDTVQAQNQSEIKILYDDKNLYIGIKAYSIGKNYALQSLKRDFKGSGNDSFSLLFDTYNDGTNAFLFGINPQGVLREGLISNGGTDVNNLDLSWDVKWQGDSKIYDDYFTTEMIIPLTSLKFEEGATKWRLNSYRIDTQSNERSSWVRIPQNQSITNLAFMGEMVFENPLGKSKSPLAIIPYINAVSQKDFKTNEGFNNLKVGGDAKVAIGNSLNLDLTLNPDFSQVEVDDQITNLTRFEVSLPEKRQFFIDNSDLFASFGDGRDANPFFSRRIGIARDTAGNSIENKIIGGVRLSGKLTKDLRIGVLNIQTAKDEENEIPSNNNTMIALQQRVFSRSNIGVFYINRQSFEKNDFVDREDEYNRVVGLDYNLASKDNTWTGKMYAHKSFQPDDNAGNISAGANLRYNSRKYNFYVKGLSIDEDFSSDLGFIQRTGTFKGLVSAERVFWPNKGIIQNHGFRFFPILFWDPSMDFKNTDYDLMSSWKATFKDQSQFEIELTNSFTFLFDSFDPTNTDGALELPGDQGYHYNSVKFGYQSDMRKRFAFEAGSQIGQFYNGKRFSVNSMMTLRFQPKVFLSLVLNYDQITLPDPYASADIWLISPKIDVTFSKSIFWSTLIQYSNQKDNLGFNSRLQWRFAPLSDLFIVYNDNYFVNSFQPKTRSINLKLTYRFNL</sequence>
<organism evidence="2 3">
    <name type="scientific">Maribacter arcticus</name>
    <dbReference type="NCBI Taxonomy" id="561365"/>
    <lineage>
        <taxon>Bacteria</taxon>
        <taxon>Pseudomonadati</taxon>
        <taxon>Bacteroidota</taxon>
        <taxon>Flavobacteriia</taxon>
        <taxon>Flavobacteriales</taxon>
        <taxon>Flavobacteriaceae</taxon>
        <taxon>Maribacter</taxon>
    </lineage>
</organism>
<accession>A0A1T5C1J3</accession>
<evidence type="ECO:0000313" key="2">
    <source>
        <dbReference type="EMBL" id="SKB53498.1"/>
    </source>
</evidence>
<dbReference type="Gene3D" id="2.60.40.1190">
    <property type="match status" value="1"/>
</dbReference>
<evidence type="ECO:0000313" key="3">
    <source>
        <dbReference type="Proteomes" id="UP000190339"/>
    </source>
</evidence>
<dbReference type="CDD" id="cd09618">
    <property type="entry name" value="CBM9_like_2"/>
    <property type="match status" value="1"/>
</dbReference>
<keyword evidence="3" id="KW-1185">Reference proteome</keyword>